<dbReference type="AlphaFoldDB" id="A0A1I2K9B7"/>
<accession>A0A1I2K9B7</accession>
<dbReference type="OrthoDB" id="5114982at2"/>
<organism evidence="1 2">
    <name type="scientific">Clostridium cadaveris</name>
    <dbReference type="NCBI Taxonomy" id="1529"/>
    <lineage>
        <taxon>Bacteria</taxon>
        <taxon>Bacillati</taxon>
        <taxon>Bacillota</taxon>
        <taxon>Clostridia</taxon>
        <taxon>Eubacteriales</taxon>
        <taxon>Clostridiaceae</taxon>
        <taxon>Clostridium</taxon>
    </lineage>
</organism>
<dbReference type="Proteomes" id="UP000182135">
    <property type="component" value="Unassembled WGS sequence"/>
</dbReference>
<dbReference type="RefSeq" id="WP_035770187.1">
    <property type="nucleotide sequence ID" value="NZ_FOOE01000004.1"/>
</dbReference>
<proteinExistence type="predicted"/>
<sequence>MNILKSKGKIITIILIALLLGLFTSNILINKFYKVKYENFNSVDKELFNKLSEIYKEFDENREKLWPDYDFEKKPLILIRNYKDKGVLRKYAYAVNVDGIKEGIFSTEVTLPKDLNLPKVYRLSSLDPKIFKTLMIGNFGTVDIKGEKVFYFKYNQKMIENPDLYFDFSSFLLHESFHVFKQKNWEYDKNDKEYIEDYPNNKENYALMGVEFSLLDKGLKTDNKDDIKKYLKDWTMIRGYKYRKWPQLKNETNTEAIEGTARYMEYKYSKLTGGRLTVLANEKSPYHISFIQAFNYIANGEAKSLEYLKRPMRYEVGSALGLMMDELNIDWKNQIEDSKDNKGRTQYEILEKYFNISDKDISEETIQNIENENNYNELLIQGKKLVDLSKQ</sequence>
<protein>
    <submittedName>
        <fullName evidence="1">Uncharacterized protein</fullName>
    </submittedName>
</protein>
<dbReference type="eggNOG" id="ENOG5032VHQ">
    <property type="taxonomic scope" value="Bacteria"/>
</dbReference>
<gene>
    <name evidence="1" type="ORF">SAMN04487885_10498</name>
</gene>
<reference evidence="1 2" key="1">
    <citation type="submission" date="2016-10" db="EMBL/GenBank/DDBJ databases">
        <authorList>
            <person name="de Groot N.N."/>
        </authorList>
    </citation>
    <scope>NUCLEOTIDE SEQUENCE [LARGE SCALE GENOMIC DNA]</scope>
    <source>
        <strain evidence="1 2">NLAE-zl-G419</strain>
    </source>
</reference>
<dbReference type="STRING" id="1529.SAMN04487885_10498"/>
<evidence type="ECO:0000313" key="1">
    <source>
        <dbReference type="EMBL" id="SFF61506.1"/>
    </source>
</evidence>
<name>A0A1I2K9B7_9CLOT</name>
<dbReference type="EMBL" id="FOOE01000004">
    <property type="protein sequence ID" value="SFF61506.1"/>
    <property type="molecule type" value="Genomic_DNA"/>
</dbReference>
<keyword evidence="2" id="KW-1185">Reference proteome</keyword>
<evidence type="ECO:0000313" key="2">
    <source>
        <dbReference type="Proteomes" id="UP000182135"/>
    </source>
</evidence>